<dbReference type="InterPro" id="IPR036812">
    <property type="entry name" value="NAD(P)_OxRdtase_dom_sf"/>
</dbReference>
<organism evidence="2 3">
    <name type="scientific">Anaerolinea thermophila (strain DSM 14523 / JCM 11388 / NBRC 100420 / UNI-1)</name>
    <dbReference type="NCBI Taxonomy" id="926569"/>
    <lineage>
        <taxon>Bacteria</taxon>
        <taxon>Bacillati</taxon>
        <taxon>Chloroflexota</taxon>
        <taxon>Anaerolineae</taxon>
        <taxon>Anaerolineales</taxon>
        <taxon>Anaerolineaceae</taxon>
        <taxon>Anaerolinea</taxon>
    </lineage>
</organism>
<dbReference type="PANTHER" id="PTHR43312:SF1">
    <property type="entry name" value="NADP-DEPENDENT OXIDOREDUCTASE DOMAIN-CONTAINING PROTEIN"/>
    <property type="match status" value="1"/>
</dbReference>
<dbReference type="AlphaFoldDB" id="E8MZN3"/>
<dbReference type="KEGG" id="atm:ANT_25550"/>
<dbReference type="SUPFAM" id="SSF51430">
    <property type="entry name" value="NAD(P)-linked oxidoreductase"/>
    <property type="match status" value="1"/>
</dbReference>
<dbReference type="EMBL" id="AP012029">
    <property type="protein sequence ID" value="BAJ64581.1"/>
    <property type="molecule type" value="Genomic_DNA"/>
</dbReference>
<keyword evidence="3" id="KW-1185">Reference proteome</keyword>
<dbReference type="RefSeq" id="WP_013560936.1">
    <property type="nucleotide sequence ID" value="NC_014960.1"/>
</dbReference>
<evidence type="ECO:0000313" key="2">
    <source>
        <dbReference type="EMBL" id="BAJ64581.1"/>
    </source>
</evidence>
<dbReference type="InterPro" id="IPR023210">
    <property type="entry name" value="NADP_OxRdtase_dom"/>
</dbReference>
<dbReference type="InterPro" id="IPR053135">
    <property type="entry name" value="AKR2_Oxidoreductase"/>
</dbReference>
<accession>E8MZN3</accession>
<evidence type="ECO:0000313" key="3">
    <source>
        <dbReference type="Proteomes" id="UP000008922"/>
    </source>
</evidence>
<sequence length="285" mass="32223">MIEKLPFGRTGHLSTRTLFGAAAFYNVTQEEADRTMEILMQYGVNHIDTAASYGDSEIRLGPWIEKYRHQFFLATKTGERTREKAREEIHRSLERLRTDHVDLIQLHAVIEDEELEQALGTGGALEAALEAREQGLVKFIGITSHSLHAPIIHLRALEHFDFDSVLLPCNFMLLQNPQYAEPFHKLLDLCRQKNVAVQCIKTLQRRPYGDGPHTHATWYQPFDEPEAVQMAVHWALGIPGVFINTVGDIHVLPLMLEAAANPQPAPSDDAMRALMARYEAAPLWA</sequence>
<dbReference type="HOGENOM" id="CLU_023205_3_0_0"/>
<dbReference type="Proteomes" id="UP000008922">
    <property type="component" value="Chromosome"/>
</dbReference>
<evidence type="ECO:0000259" key="1">
    <source>
        <dbReference type="Pfam" id="PF00248"/>
    </source>
</evidence>
<dbReference type="eggNOG" id="COG0667">
    <property type="taxonomic scope" value="Bacteria"/>
</dbReference>
<feature type="domain" description="NADP-dependent oxidoreductase" evidence="1">
    <location>
        <begin position="19"/>
        <end position="204"/>
    </location>
</feature>
<gene>
    <name evidence="2" type="ordered locus">ANT_25550</name>
</gene>
<protein>
    <submittedName>
        <fullName evidence="2">Oxidoreductase</fullName>
    </submittedName>
</protein>
<dbReference type="PANTHER" id="PTHR43312">
    <property type="entry name" value="D-THREO-ALDOSE 1-DEHYDROGENASE"/>
    <property type="match status" value="1"/>
</dbReference>
<name>E8MZN3_ANATU</name>
<dbReference type="CDD" id="cd19100">
    <property type="entry name" value="AKR_unchar"/>
    <property type="match status" value="1"/>
</dbReference>
<reference evidence="2 3" key="1">
    <citation type="submission" date="2010-12" db="EMBL/GenBank/DDBJ databases">
        <title>Whole genome sequence of Anaerolinea thermophila UNI-1.</title>
        <authorList>
            <person name="Narita-Yamada S."/>
            <person name="Kishi E."/>
            <person name="Watanabe Y."/>
            <person name="Takasaki K."/>
            <person name="Ankai A."/>
            <person name="Oguchi A."/>
            <person name="Fukui S."/>
            <person name="Takahashi M."/>
            <person name="Yashiro I."/>
            <person name="Hosoyama A."/>
            <person name="Sekiguchi Y."/>
            <person name="Hanada S."/>
            <person name="Fujita N."/>
        </authorList>
    </citation>
    <scope>NUCLEOTIDE SEQUENCE [LARGE SCALE GENOMIC DNA]</scope>
    <source>
        <strain evidence="3">DSM 14523 / JCM 11388 / NBRC 100420 / UNI-1</strain>
    </source>
</reference>
<dbReference type="Pfam" id="PF00248">
    <property type="entry name" value="Aldo_ket_red"/>
    <property type="match status" value="1"/>
</dbReference>
<proteinExistence type="predicted"/>
<dbReference type="Gene3D" id="3.20.20.100">
    <property type="entry name" value="NADP-dependent oxidoreductase domain"/>
    <property type="match status" value="1"/>
</dbReference>
<dbReference type="STRING" id="926569.ANT_25550"/>
<dbReference type="OrthoDB" id="9773828at2"/>
<dbReference type="InParanoid" id="E8MZN3"/>